<dbReference type="Proteomes" id="UP000283210">
    <property type="component" value="Chromosome 23"/>
</dbReference>
<dbReference type="EMBL" id="CM012459">
    <property type="protein sequence ID" value="RVE56475.1"/>
    <property type="molecule type" value="Genomic_DNA"/>
</dbReference>
<feature type="region of interest" description="Disordered" evidence="1">
    <location>
        <begin position="188"/>
        <end position="236"/>
    </location>
</feature>
<protein>
    <submittedName>
        <fullName evidence="2">Uncharacterized protein</fullName>
    </submittedName>
</protein>
<evidence type="ECO:0000256" key="1">
    <source>
        <dbReference type="SAM" id="MobiDB-lite"/>
    </source>
</evidence>
<proteinExistence type="predicted"/>
<sequence length="236" mass="25117">MMETSKEKHLSLRPPLVFIPPSVRASVTDEQQSGSSSVLVVSVETGVFPLVCDVGRMRASCCEDEERASGGAKAGVVSLRAVAGRKETLAELHLRAELPSCSGSSENTLNVKKSIRRLSSAAHQALSRRLRSLHKPVVLFLSSARACHAAAVIRRIGVRSLRWICGAGATLKPSEAVGLGICSAQKRASRGVQAPRDPGDPAFPWRGARTDTQTASSSPRFVTRKAAAGKKQTPEL</sequence>
<reference evidence="2 3" key="2">
    <citation type="submission" date="2019-01" db="EMBL/GenBank/DDBJ databases">
        <title>A chromosome length genome reference of the Java medaka (oryzias javanicus).</title>
        <authorList>
            <person name="Herpin A."/>
            <person name="Takehana Y."/>
            <person name="Naruse K."/>
            <person name="Ansai S."/>
            <person name="Kawaguchi M."/>
        </authorList>
    </citation>
    <scope>NUCLEOTIDE SEQUENCE [LARGE SCALE GENOMIC DNA]</scope>
    <source>
        <strain evidence="2">RS831</strain>
        <tissue evidence="2">Whole body</tissue>
    </source>
</reference>
<accession>A0A437C169</accession>
<reference evidence="2 3" key="1">
    <citation type="submission" date="2018-11" db="EMBL/GenBank/DDBJ databases">
        <authorList>
            <person name="Lopez-Roques C."/>
            <person name="Donnadieu C."/>
            <person name="Bouchez O."/>
            <person name="Klopp C."/>
            <person name="Cabau C."/>
            <person name="Zahm M."/>
        </authorList>
    </citation>
    <scope>NUCLEOTIDE SEQUENCE [LARGE SCALE GENOMIC DNA]</scope>
    <source>
        <strain evidence="2">RS831</strain>
        <tissue evidence="2">Whole body</tissue>
    </source>
</reference>
<gene>
    <name evidence="2" type="ORF">OJAV_G00221700</name>
</gene>
<organism evidence="2 3">
    <name type="scientific">Oryzias javanicus</name>
    <name type="common">Javanese ricefish</name>
    <name type="synonym">Aplocheilus javanicus</name>
    <dbReference type="NCBI Taxonomy" id="123683"/>
    <lineage>
        <taxon>Eukaryota</taxon>
        <taxon>Metazoa</taxon>
        <taxon>Chordata</taxon>
        <taxon>Craniata</taxon>
        <taxon>Vertebrata</taxon>
        <taxon>Euteleostomi</taxon>
        <taxon>Actinopterygii</taxon>
        <taxon>Neopterygii</taxon>
        <taxon>Teleostei</taxon>
        <taxon>Neoteleostei</taxon>
        <taxon>Acanthomorphata</taxon>
        <taxon>Ovalentaria</taxon>
        <taxon>Atherinomorphae</taxon>
        <taxon>Beloniformes</taxon>
        <taxon>Adrianichthyidae</taxon>
        <taxon>Oryziinae</taxon>
        <taxon>Oryzias</taxon>
    </lineage>
</organism>
<dbReference type="AlphaFoldDB" id="A0A437C169"/>
<evidence type="ECO:0000313" key="2">
    <source>
        <dbReference type="EMBL" id="RVE56475.1"/>
    </source>
</evidence>
<name>A0A437C169_ORYJA</name>
<evidence type="ECO:0000313" key="3">
    <source>
        <dbReference type="Proteomes" id="UP000283210"/>
    </source>
</evidence>
<feature type="compositionally biased region" description="Polar residues" evidence="1">
    <location>
        <begin position="210"/>
        <end position="220"/>
    </location>
</feature>
<keyword evidence="3" id="KW-1185">Reference proteome</keyword>